<dbReference type="eggNOG" id="COG1452">
    <property type="taxonomic scope" value="Bacteria"/>
</dbReference>
<keyword evidence="1" id="KW-0998">Cell outer membrane</keyword>
<comment type="caution">
    <text evidence="1">Lacks conserved residue(s) required for the propagation of feature annotation.</text>
</comment>
<dbReference type="HOGENOM" id="CLU_009039_0_0_4"/>
<dbReference type="RefSeq" id="WP_022771566.1">
    <property type="nucleotide sequence ID" value="NC_022576.1"/>
</dbReference>
<dbReference type="KEGG" id="cbx:Cenrod_0637"/>
<dbReference type="HAMAP" id="MF_01411">
    <property type="entry name" value="LPS_assembly_LptD"/>
    <property type="match status" value="1"/>
</dbReference>
<dbReference type="InterPro" id="IPR020889">
    <property type="entry name" value="LipoPS_assembly_LptD"/>
</dbReference>
<gene>
    <name evidence="1" type="primary">lptD</name>
    <name evidence="5" type="ORF">Cenrod_0637</name>
</gene>
<accession>U5N633</accession>
<comment type="subunit">
    <text evidence="1">Component of the lipopolysaccharide transport and assembly complex. Interacts with LptE and LptA.</text>
</comment>
<dbReference type="PANTHER" id="PTHR30189">
    <property type="entry name" value="LPS-ASSEMBLY PROTEIN"/>
    <property type="match status" value="1"/>
</dbReference>
<dbReference type="OrthoDB" id="9760225at2"/>
<evidence type="ECO:0000313" key="5">
    <source>
        <dbReference type="EMBL" id="AGX86745.1"/>
    </source>
</evidence>
<dbReference type="InterPro" id="IPR045659">
    <property type="entry name" value="LptD_2"/>
</dbReference>
<dbReference type="GO" id="GO:1990351">
    <property type="term" value="C:transporter complex"/>
    <property type="evidence" value="ECO:0007669"/>
    <property type="project" value="TreeGrafter"/>
</dbReference>
<keyword evidence="1" id="KW-0732">Signal</keyword>
<sequence length="827" mass="92169">MDCPRQGARLVEVPPHGQRLRAVAMGVVLLLSRTAAIAQETAAQGTIAPGTIAPGTKVQGTVAQDRGELRSSPALGERAPSPEPLPLFVSGQRVHGVVDQHVSIEGDARLSQGDLVVHADKLEYRADNDQAQAVGSVRVWKAGDRFAGPRWSMQLGTRTGFFEKPSYHLLRNDAHGHAQRIDFLGADHIRIQGAQYTTCPCPTSTAAGMGKGGEPDWELRADWIDLDRQQNEGTARNAVLRFLGVPLLPVPYLSFPLGNQRKSGVLPPTVGIDNVDGYSLSVPYYWNIAPNRDATLTPTVMTKRGVMLGSEFRYLEPSHDGTVRLDWMPSDSLRDQSRWGLDTVHTARWNNPWTAWGDSPLHLRLQLRRVSDDDYWRDFPRADTLLFQRLLASEATLSWTQGDVSHRVQALRWQTLQDASAPIVPPYDRLPQLQSRYHREMGNGLNVSLLAEHTRFQSDETLTGQSNAWRSLGIATLGYPLSVSALSLLPTMQWHATRYRFDTPQADGQRTATRIVPTFSLDGTVVFERDASLFGRELLQTLEPRAFYVFTPFRDQHALPVYDTGARDFNLSSIYSTNAFVGNDRISDSNLLTLGLTTRWLDPATGAEAASFGVAQRLRLRDQNVTLPGESPVVDRISDVLWGGSIHWNEHWGFEGTMQFNPKTDSSIRTTLHGSYSPRTYHTLSAAYRFQRESSEQVDLGWQWPLQWGAESAQQAEARWYSVGRLNYSMHEGKLVDSILGFEHVARCWLARVVLERVQTGASSVSHRLMFQLEFFGFGRLGINPLKSLQEHIPGYTGLRSSASDSSPVSSFPSSSSSAPQLYSHYE</sequence>
<dbReference type="Pfam" id="PF19838">
    <property type="entry name" value="LptD_2"/>
    <property type="match status" value="1"/>
</dbReference>
<comment type="similarity">
    <text evidence="1">Belongs to the LptD family.</text>
</comment>
<feature type="compositionally biased region" description="Low complexity" evidence="2">
    <location>
        <begin position="801"/>
        <end position="820"/>
    </location>
</feature>
<protein>
    <recommendedName>
        <fullName evidence="1">LPS-assembly protein LptD</fullName>
    </recommendedName>
</protein>
<evidence type="ECO:0000256" key="2">
    <source>
        <dbReference type="SAM" id="MobiDB-lite"/>
    </source>
</evidence>
<comment type="function">
    <text evidence="1">Together with LptE, is involved in the assembly of lipopolysaccharide (LPS) at the surface of the outer membrane.</text>
</comment>
<feature type="region of interest" description="Disordered" evidence="2">
    <location>
        <begin position="800"/>
        <end position="827"/>
    </location>
</feature>
<reference evidence="5 6" key="1">
    <citation type="journal article" date="2013" name="Genome Biol.">
        <title>Genomic analysis reveals key aspects of prokaryotic symbiosis in the phototrophic consortium "Chlorochromatium aggregatum".</title>
        <authorList>
            <person name="Liu Z."/>
            <person name="Muller J."/>
            <person name="Li T."/>
            <person name="Alvey R.M."/>
            <person name="Vogl K."/>
            <person name="Frigaard N.U."/>
            <person name="Rockwell N.C."/>
            <person name="Boyd E.S."/>
            <person name="Tomsho L.P."/>
            <person name="Schuster S.C."/>
            <person name="Henke P."/>
            <person name="Rohde M."/>
            <person name="Overmann J."/>
            <person name="Bryant D.A."/>
        </authorList>
    </citation>
    <scope>NUCLEOTIDE SEQUENCE [LARGE SCALE GENOMIC DNA]</scope>
    <source>
        <strain evidence="5">CR</strain>
    </source>
</reference>
<evidence type="ECO:0000256" key="1">
    <source>
        <dbReference type="HAMAP-Rule" id="MF_01411"/>
    </source>
</evidence>
<evidence type="ECO:0000313" key="6">
    <source>
        <dbReference type="Proteomes" id="UP000017184"/>
    </source>
</evidence>
<comment type="subcellular location">
    <subcellularLocation>
        <location evidence="1">Cell outer membrane</location>
    </subcellularLocation>
</comment>
<dbReference type="InterPro" id="IPR050218">
    <property type="entry name" value="LptD"/>
</dbReference>
<dbReference type="PATRIC" id="fig|946483.4.peg.636"/>
<dbReference type="PANTHER" id="PTHR30189:SF1">
    <property type="entry name" value="LPS-ASSEMBLY PROTEIN LPTD"/>
    <property type="match status" value="1"/>
</dbReference>
<feature type="domain" description="LptD C-terminal" evidence="3">
    <location>
        <begin position="337"/>
        <end position="706"/>
    </location>
</feature>
<dbReference type="GO" id="GO:0009279">
    <property type="term" value="C:cell outer membrane"/>
    <property type="evidence" value="ECO:0007669"/>
    <property type="project" value="UniProtKB-SubCell"/>
</dbReference>
<keyword evidence="6" id="KW-1185">Reference proteome</keyword>
<dbReference type="Pfam" id="PF04453">
    <property type="entry name" value="LptD"/>
    <property type="match status" value="1"/>
</dbReference>
<dbReference type="GO" id="GO:0043165">
    <property type="term" value="P:Gram-negative-bacterium-type cell outer membrane assembly"/>
    <property type="evidence" value="ECO:0007669"/>
    <property type="project" value="UniProtKB-UniRule"/>
</dbReference>
<evidence type="ECO:0000259" key="4">
    <source>
        <dbReference type="Pfam" id="PF19838"/>
    </source>
</evidence>
<proteinExistence type="inferred from homology"/>
<evidence type="ECO:0000259" key="3">
    <source>
        <dbReference type="Pfam" id="PF04453"/>
    </source>
</evidence>
<dbReference type="InterPro" id="IPR007543">
    <property type="entry name" value="LptD_C"/>
</dbReference>
<feature type="domain" description="LPS-assembly protein LptD central" evidence="4">
    <location>
        <begin position="236"/>
        <end position="316"/>
    </location>
</feature>
<dbReference type="Proteomes" id="UP000017184">
    <property type="component" value="Chromosome"/>
</dbReference>
<dbReference type="EMBL" id="CP004885">
    <property type="protein sequence ID" value="AGX86745.1"/>
    <property type="molecule type" value="Genomic_DNA"/>
</dbReference>
<dbReference type="AlphaFoldDB" id="U5N633"/>
<dbReference type="GO" id="GO:0015920">
    <property type="term" value="P:lipopolysaccharide transport"/>
    <property type="evidence" value="ECO:0007669"/>
    <property type="project" value="InterPro"/>
</dbReference>
<keyword evidence="1" id="KW-0472">Membrane</keyword>
<name>U5N633_9BURK</name>
<organism evidence="5 6">
    <name type="scientific">Candidatus Symbiobacter mobilis CR</name>
    <dbReference type="NCBI Taxonomy" id="946483"/>
    <lineage>
        <taxon>Bacteria</taxon>
        <taxon>Pseudomonadati</taxon>
        <taxon>Pseudomonadota</taxon>
        <taxon>Betaproteobacteria</taxon>
        <taxon>Burkholderiales</taxon>
        <taxon>Comamonadaceae</taxon>
    </lineage>
</organism>
<dbReference type="STRING" id="946483.Cenrod_0637"/>